<dbReference type="GO" id="GO:0006897">
    <property type="term" value="P:endocytosis"/>
    <property type="evidence" value="ECO:0007669"/>
    <property type="project" value="TreeGrafter"/>
</dbReference>
<dbReference type="GO" id="GO:0030125">
    <property type="term" value="C:clathrin vesicle coat"/>
    <property type="evidence" value="ECO:0007669"/>
    <property type="project" value="TreeGrafter"/>
</dbReference>
<sequence>MLKDSKKNWRRVYKSLLLLAYLIRNGSERVVTSAREHIYDLRSLENYHFVDESGKDQGVNVRQKVKEMVEFVQDDDRLREERKKAKKNKDKYIGVSSDSVGGFRYSDRYDPEPRSKWDEDWEKGKSAFPFSDKLGEIGDKIGSTIDDTINKFRKKDRDDSPERYRYADTEKSEKKSFLLPKLEFYSRNETKFQCSKLNEIVQVTGLVSTREKETPSCFQRFALHCVSKHCSDILFFYDLNFFIHDDQLSTATSNSKSSNDLVTLFDDPGPGTNQSALTGGSSDPFGGFADFTSAAAASSLPAQGTVATGNGEFEDWSGFSQAPPTSSVSAGDLFGSVQSVPSEPPAATLLPTDLFDLMGTSHTTMTSSQSMNFSMSSTNTLGTSMPVSRSQPLQNINAAAQKISPVPVQNMEMIQKNSTKASLPSTWSDPSVNISLDNLLPGMQPSKPQQPSLNTMIQQQGLQQPMNMMTQGFSGMSLNPQPNMMTVRPQTSPMMGGGMPMGMAVPNMTGTMSANPMGVPHSAAPMMNQGMMGMGMGMQAVGMGITGSMGMGVPPVGMTPGMVQPKQDAFANFANFSK</sequence>
<dbReference type="Ensembl" id="ENSLACT00000017908.1">
    <property type="protein sequence ID" value="ENSLACP00000017778.1"/>
    <property type="gene ID" value="ENSLACG00000015657.1"/>
</dbReference>
<dbReference type="FunCoup" id="H3B7A7">
    <property type="interactions" value="2338"/>
</dbReference>
<accession>H3B7A7</accession>
<reference evidence="4" key="1">
    <citation type="submission" date="2011-08" db="EMBL/GenBank/DDBJ databases">
        <title>The draft genome of Latimeria chalumnae.</title>
        <authorList>
            <person name="Di Palma F."/>
            <person name="Alfoldi J."/>
            <person name="Johnson J."/>
            <person name="Berlin A."/>
            <person name="Gnerre S."/>
            <person name="Jaffe D."/>
            <person name="MacCallum I."/>
            <person name="Young S."/>
            <person name="Walker B.J."/>
            <person name="Lander E."/>
            <person name="Lindblad-Toh K."/>
        </authorList>
    </citation>
    <scope>NUCLEOTIDE SEQUENCE [LARGE SCALE GENOMIC DNA]</scope>
    <source>
        <strain evidence="4">Wild caught</strain>
    </source>
</reference>
<dbReference type="HOGENOM" id="CLU_032178_1_0_1"/>
<dbReference type="AlphaFoldDB" id="H3B7A7"/>
<protein>
    <submittedName>
        <fullName evidence="3">Clathrin interactor 1</fullName>
    </submittedName>
</protein>
<evidence type="ECO:0000313" key="3">
    <source>
        <dbReference type="Ensembl" id="ENSLACP00000017778.1"/>
    </source>
</evidence>
<dbReference type="Gene3D" id="1.25.40.90">
    <property type="match status" value="1"/>
</dbReference>
<gene>
    <name evidence="3" type="primary">CLINT1</name>
</gene>
<dbReference type="GO" id="GO:0005886">
    <property type="term" value="C:plasma membrane"/>
    <property type="evidence" value="ECO:0007669"/>
    <property type="project" value="TreeGrafter"/>
</dbReference>
<evidence type="ECO:0000256" key="1">
    <source>
        <dbReference type="SAM" id="MobiDB-lite"/>
    </source>
</evidence>
<dbReference type="PANTHER" id="PTHR12276">
    <property type="entry name" value="EPSIN/ENT-RELATED"/>
    <property type="match status" value="1"/>
</dbReference>
<dbReference type="EMBL" id="AFYH01044562">
    <property type="status" value="NOT_ANNOTATED_CDS"/>
    <property type="molecule type" value="Genomic_DNA"/>
</dbReference>
<reference evidence="3" key="3">
    <citation type="submission" date="2025-09" db="UniProtKB">
        <authorList>
            <consortium name="Ensembl"/>
        </authorList>
    </citation>
    <scope>IDENTIFICATION</scope>
</reference>
<dbReference type="Bgee" id="ENSLACG00000015657">
    <property type="expression patterns" value="Expressed in pelvic fin and 6 other cell types or tissues"/>
</dbReference>
<proteinExistence type="predicted"/>
<dbReference type="PANTHER" id="PTHR12276:SF45">
    <property type="entry name" value="CLATHRIN INTERACTOR 1"/>
    <property type="match status" value="1"/>
</dbReference>
<dbReference type="InterPro" id="IPR008942">
    <property type="entry name" value="ENTH_VHS"/>
</dbReference>
<reference evidence="3" key="2">
    <citation type="submission" date="2025-08" db="UniProtKB">
        <authorList>
            <consortium name="Ensembl"/>
        </authorList>
    </citation>
    <scope>IDENTIFICATION</scope>
</reference>
<dbReference type="STRING" id="7897.ENSLACP00000017778"/>
<feature type="domain" description="ENTH" evidence="2">
    <location>
        <begin position="1"/>
        <end position="82"/>
    </location>
</feature>
<dbReference type="GeneTree" id="ENSGT00940000155650"/>
<dbReference type="GO" id="GO:0030276">
    <property type="term" value="F:clathrin binding"/>
    <property type="evidence" value="ECO:0007669"/>
    <property type="project" value="TreeGrafter"/>
</dbReference>
<dbReference type="GO" id="GO:0005543">
    <property type="term" value="F:phospholipid binding"/>
    <property type="evidence" value="ECO:0007669"/>
    <property type="project" value="TreeGrafter"/>
</dbReference>
<dbReference type="SMART" id="SM00273">
    <property type="entry name" value="ENTH"/>
    <property type="match status" value="1"/>
</dbReference>
<keyword evidence="4" id="KW-1185">Reference proteome</keyword>
<dbReference type="InterPro" id="IPR013809">
    <property type="entry name" value="ENTH"/>
</dbReference>
<dbReference type="eggNOG" id="KOG2057">
    <property type="taxonomic scope" value="Eukaryota"/>
</dbReference>
<dbReference type="EMBL" id="AFYH01044568">
    <property type="status" value="NOT_ANNOTATED_CDS"/>
    <property type="molecule type" value="Genomic_DNA"/>
</dbReference>
<dbReference type="EMBL" id="AFYH01044570">
    <property type="status" value="NOT_ANNOTATED_CDS"/>
    <property type="molecule type" value="Genomic_DNA"/>
</dbReference>
<dbReference type="OMA" id="QTSMAQP"/>
<dbReference type="GO" id="GO:0005768">
    <property type="term" value="C:endosome"/>
    <property type="evidence" value="ECO:0007669"/>
    <property type="project" value="TreeGrafter"/>
</dbReference>
<dbReference type="Proteomes" id="UP000008672">
    <property type="component" value="Unassembled WGS sequence"/>
</dbReference>
<dbReference type="PROSITE" id="PS50942">
    <property type="entry name" value="ENTH"/>
    <property type="match status" value="1"/>
</dbReference>
<dbReference type="FunFam" id="1.25.40.90:FF:000006">
    <property type="entry name" value="Clathrin interactor 1"/>
    <property type="match status" value="1"/>
</dbReference>
<dbReference type="InParanoid" id="H3B7A7"/>
<dbReference type="EMBL" id="AFYH01044566">
    <property type="status" value="NOT_ANNOTATED_CDS"/>
    <property type="molecule type" value="Genomic_DNA"/>
</dbReference>
<dbReference type="Pfam" id="PF01417">
    <property type="entry name" value="ENTH"/>
    <property type="match status" value="1"/>
</dbReference>
<feature type="region of interest" description="Disordered" evidence="1">
    <location>
        <begin position="250"/>
        <end position="279"/>
    </location>
</feature>
<evidence type="ECO:0000259" key="2">
    <source>
        <dbReference type="PROSITE" id="PS50942"/>
    </source>
</evidence>
<dbReference type="EMBL" id="AFYH01044569">
    <property type="status" value="NOT_ANNOTATED_CDS"/>
    <property type="molecule type" value="Genomic_DNA"/>
</dbReference>
<name>H3B7A7_LATCH</name>
<organism evidence="3 4">
    <name type="scientific">Latimeria chalumnae</name>
    <name type="common">Coelacanth</name>
    <dbReference type="NCBI Taxonomy" id="7897"/>
    <lineage>
        <taxon>Eukaryota</taxon>
        <taxon>Metazoa</taxon>
        <taxon>Chordata</taxon>
        <taxon>Craniata</taxon>
        <taxon>Vertebrata</taxon>
        <taxon>Euteleostomi</taxon>
        <taxon>Coelacanthiformes</taxon>
        <taxon>Coelacanthidae</taxon>
        <taxon>Latimeria</taxon>
    </lineage>
</organism>
<evidence type="ECO:0000313" key="4">
    <source>
        <dbReference type="Proteomes" id="UP000008672"/>
    </source>
</evidence>
<dbReference type="EMBL" id="AFYH01044563">
    <property type="status" value="NOT_ANNOTATED_CDS"/>
    <property type="molecule type" value="Genomic_DNA"/>
</dbReference>
<dbReference type="EMBL" id="AFYH01044561">
    <property type="status" value="NOT_ANNOTATED_CDS"/>
    <property type="molecule type" value="Genomic_DNA"/>
</dbReference>
<dbReference type="EMBL" id="AFYH01044565">
    <property type="status" value="NOT_ANNOTATED_CDS"/>
    <property type="molecule type" value="Genomic_DNA"/>
</dbReference>
<feature type="compositionally biased region" description="Polar residues" evidence="1">
    <location>
        <begin position="250"/>
        <end position="261"/>
    </location>
</feature>
<dbReference type="EMBL" id="AFYH01044564">
    <property type="status" value="NOT_ANNOTATED_CDS"/>
    <property type="molecule type" value="Genomic_DNA"/>
</dbReference>
<dbReference type="EMBL" id="AFYH01044567">
    <property type="status" value="NOT_ANNOTATED_CDS"/>
    <property type="molecule type" value="Genomic_DNA"/>
</dbReference>
<dbReference type="SUPFAM" id="SSF48464">
    <property type="entry name" value="ENTH/VHS domain"/>
    <property type="match status" value="1"/>
</dbReference>